<organism evidence="1 2">
    <name type="scientific">Aspergillus melleus</name>
    <dbReference type="NCBI Taxonomy" id="138277"/>
    <lineage>
        <taxon>Eukaryota</taxon>
        <taxon>Fungi</taxon>
        <taxon>Dikarya</taxon>
        <taxon>Ascomycota</taxon>
        <taxon>Pezizomycotina</taxon>
        <taxon>Eurotiomycetes</taxon>
        <taxon>Eurotiomycetidae</taxon>
        <taxon>Eurotiales</taxon>
        <taxon>Aspergillaceae</taxon>
        <taxon>Aspergillus</taxon>
        <taxon>Aspergillus subgen. Circumdati</taxon>
    </lineage>
</organism>
<keyword evidence="2" id="KW-1185">Reference proteome</keyword>
<protein>
    <submittedName>
        <fullName evidence="1">Uncharacterized protein</fullName>
    </submittedName>
</protein>
<dbReference type="Proteomes" id="UP001177260">
    <property type="component" value="Unassembled WGS sequence"/>
</dbReference>
<sequence>MGNGKRTKTAGKESAKKCRSPRLAKEQSVPSATAASPFKQQPVDHNDTEQKEREYFFPGPPSDECLWFGTGPAKEYKRWGPLSPNWAFDLRRVQKLSGSRGVPWTDHTLGAWSNIEIDVITEHLRSFAFNWTMQYAVGTENAEPVEELMSADQKQAILDSLDGYCITKEWDTFLGYLPQEIHTFLPSLLTQALLSKEAFDTILANPFFFVDTMDNRTDEIQSVPPPLGLELYKTWKHIRKINIVGAEEWRCRTLRMFCDARAKRCYNESVVLRIVHHRKSAAELLAKKVLSESHPVYPLLCPLTDPDQTQKRLNSLVKLFDMIAILATWAGTEERGLLLTPINRLPAHDEEEPLSTSHWFSRVAEKEVCLTGRYPVLMTRPAVHRLLMTPERGIWEAMSCAAEVVVSKPLQPDEIAGFQDDSCENWDIPPYPNIMDLAYPGRIRKFKAPLGNIKYPPED</sequence>
<reference evidence="1 2" key="1">
    <citation type="journal article" date="2023" name="ACS Omega">
        <title>Identification of the Neoaspergillic Acid Biosynthesis Gene Cluster by Establishing an In Vitro CRISPR-Ribonucleoprotein Genetic System in Aspergillus melleus.</title>
        <authorList>
            <person name="Yuan B."/>
            <person name="Grau M.F."/>
            <person name="Murata R.M."/>
            <person name="Torok T."/>
            <person name="Venkateswaran K."/>
            <person name="Stajich J.E."/>
            <person name="Wang C.C.C."/>
        </authorList>
    </citation>
    <scope>NUCLEOTIDE SEQUENCE [LARGE SCALE GENOMIC DNA]</scope>
    <source>
        <strain evidence="1 2">IMV 1140</strain>
    </source>
</reference>
<evidence type="ECO:0000313" key="2">
    <source>
        <dbReference type="Proteomes" id="UP001177260"/>
    </source>
</evidence>
<evidence type="ECO:0000313" key="1">
    <source>
        <dbReference type="EMBL" id="KAK1146152.1"/>
    </source>
</evidence>
<proteinExistence type="predicted"/>
<comment type="caution">
    <text evidence="1">The sequence shown here is derived from an EMBL/GenBank/DDBJ whole genome shotgun (WGS) entry which is preliminary data.</text>
</comment>
<dbReference type="EMBL" id="JAOPJF010000019">
    <property type="protein sequence ID" value="KAK1146152.1"/>
    <property type="molecule type" value="Genomic_DNA"/>
</dbReference>
<gene>
    <name evidence="1" type="ORF">N8T08_003242</name>
</gene>
<accession>A0ACC3B6L1</accession>
<name>A0ACC3B6L1_9EURO</name>